<proteinExistence type="inferred from homology"/>
<dbReference type="EMBL" id="BMQJ01000013">
    <property type="protein sequence ID" value="GGQ13335.1"/>
    <property type="molecule type" value="Genomic_DNA"/>
</dbReference>
<evidence type="ECO:0000256" key="1">
    <source>
        <dbReference type="ARBA" id="ARBA00008072"/>
    </source>
</evidence>
<dbReference type="RefSeq" id="WP_189248838.1">
    <property type="nucleotide sequence ID" value="NZ_BMQJ01000013.1"/>
</dbReference>
<evidence type="ECO:0000256" key="6">
    <source>
        <dbReference type="RuleBase" id="RU361277"/>
    </source>
</evidence>
<keyword evidence="2 6" id="KW-0479">Metal-binding</keyword>
<dbReference type="PROSITE" id="PS00059">
    <property type="entry name" value="ADH_ZINC"/>
    <property type="match status" value="1"/>
</dbReference>
<keyword evidence="4" id="KW-0560">Oxidoreductase</keyword>
<evidence type="ECO:0000256" key="3">
    <source>
        <dbReference type="ARBA" id="ARBA00022833"/>
    </source>
</evidence>
<sequence length="366" mass="37522">MPRTAMAAVHDGRGNRLEIKEIQVADPGPGEVLVRLGASGVCGSDRHVLDGEWNLPSPTVMGHEGAGTVEAVGEGVTGLAPGDSVILSWYYPCRRCRACAAGKAWACTGTRAPECLLPDGTTRLRDGDDVVYPYLAVGTMSEYTVVPESAAVRIPSDVPFDVASLIGCSITTGVGAVVNNARVPAGSSAVVVGCGGVGLAVIMGLALAGAHPIIAVDTAEEKLAAARSFGATHTLRAGDDVAAQVAELTGGGADYAFEVIGRVETIETLPSLLAPGGVGVLVGLPPEGTKAGIDVLELAEAGKTLIGSNYGGAVPSLDFPRLAELYLAGKLPLDSLISHRVRLDEVNEAFDAMRDGTRTRSVIVFD</sequence>
<keyword evidence="5" id="KW-0520">NAD</keyword>
<dbReference type="InterPro" id="IPR013149">
    <property type="entry name" value="ADH-like_C"/>
</dbReference>
<dbReference type="PANTHER" id="PTHR43880:SF12">
    <property type="entry name" value="ALCOHOL DEHYDROGENASE CLASS-3"/>
    <property type="match status" value="1"/>
</dbReference>
<dbReference type="Gene3D" id="3.40.50.720">
    <property type="entry name" value="NAD(P)-binding Rossmann-like Domain"/>
    <property type="match status" value="1"/>
</dbReference>
<keyword evidence="3 6" id="KW-0862">Zinc</keyword>
<dbReference type="SUPFAM" id="SSF51735">
    <property type="entry name" value="NAD(P)-binding Rossmann-fold domains"/>
    <property type="match status" value="1"/>
</dbReference>
<gene>
    <name evidence="8" type="ORF">GCM10010140_49300</name>
</gene>
<dbReference type="PANTHER" id="PTHR43880">
    <property type="entry name" value="ALCOHOL DEHYDROGENASE"/>
    <property type="match status" value="1"/>
</dbReference>
<reference evidence="9" key="1">
    <citation type="journal article" date="2019" name="Int. J. Syst. Evol. Microbiol.">
        <title>The Global Catalogue of Microorganisms (GCM) 10K type strain sequencing project: providing services to taxonomists for standard genome sequencing and annotation.</title>
        <authorList>
            <consortium name="The Broad Institute Genomics Platform"/>
            <consortium name="The Broad Institute Genome Sequencing Center for Infectious Disease"/>
            <person name="Wu L."/>
            <person name="Ma J."/>
        </authorList>
    </citation>
    <scope>NUCLEOTIDE SEQUENCE [LARGE SCALE GENOMIC DNA]</scope>
    <source>
        <strain evidence="9">JCM 3115</strain>
    </source>
</reference>
<organism evidence="8 9">
    <name type="scientific">Streptosporangium pseudovulgare</name>
    <dbReference type="NCBI Taxonomy" id="35765"/>
    <lineage>
        <taxon>Bacteria</taxon>
        <taxon>Bacillati</taxon>
        <taxon>Actinomycetota</taxon>
        <taxon>Actinomycetes</taxon>
        <taxon>Streptosporangiales</taxon>
        <taxon>Streptosporangiaceae</taxon>
        <taxon>Streptosporangium</taxon>
    </lineage>
</organism>
<dbReference type="InterPro" id="IPR002328">
    <property type="entry name" value="ADH_Zn_CS"/>
</dbReference>
<name>A0ABQ2R7S3_9ACTN</name>
<dbReference type="CDD" id="cd08279">
    <property type="entry name" value="Zn_ADH_class_III"/>
    <property type="match status" value="1"/>
</dbReference>
<keyword evidence="9" id="KW-1185">Reference proteome</keyword>
<dbReference type="SUPFAM" id="SSF50129">
    <property type="entry name" value="GroES-like"/>
    <property type="match status" value="2"/>
</dbReference>
<dbReference type="SMART" id="SM00829">
    <property type="entry name" value="PKS_ER"/>
    <property type="match status" value="1"/>
</dbReference>
<dbReference type="Proteomes" id="UP000611554">
    <property type="component" value="Unassembled WGS sequence"/>
</dbReference>
<dbReference type="InterPro" id="IPR036291">
    <property type="entry name" value="NAD(P)-bd_dom_sf"/>
</dbReference>
<evidence type="ECO:0000313" key="8">
    <source>
        <dbReference type="EMBL" id="GGQ13335.1"/>
    </source>
</evidence>
<evidence type="ECO:0000256" key="4">
    <source>
        <dbReference type="ARBA" id="ARBA00023002"/>
    </source>
</evidence>
<feature type="domain" description="Enoyl reductase (ER)" evidence="7">
    <location>
        <begin position="12"/>
        <end position="363"/>
    </location>
</feature>
<comment type="similarity">
    <text evidence="1 6">Belongs to the zinc-containing alcohol dehydrogenase family.</text>
</comment>
<evidence type="ECO:0000256" key="5">
    <source>
        <dbReference type="ARBA" id="ARBA00023027"/>
    </source>
</evidence>
<dbReference type="InterPro" id="IPR013154">
    <property type="entry name" value="ADH-like_N"/>
</dbReference>
<dbReference type="InterPro" id="IPR020843">
    <property type="entry name" value="ER"/>
</dbReference>
<evidence type="ECO:0000313" key="9">
    <source>
        <dbReference type="Proteomes" id="UP000611554"/>
    </source>
</evidence>
<protein>
    <submittedName>
        <fullName evidence="8">Alcohol dehydrogenase</fullName>
    </submittedName>
</protein>
<comment type="caution">
    <text evidence="8">The sequence shown here is derived from an EMBL/GenBank/DDBJ whole genome shotgun (WGS) entry which is preliminary data.</text>
</comment>
<comment type="cofactor">
    <cofactor evidence="6">
        <name>Zn(2+)</name>
        <dbReference type="ChEBI" id="CHEBI:29105"/>
    </cofactor>
</comment>
<evidence type="ECO:0000259" key="7">
    <source>
        <dbReference type="SMART" id="SM00829"/>
    </source>
</evidence>
<dbReference type="Pfam" id="PF08240">
    <property type="entry name" value="ADH_N"/>
    <property type="match status" value="1"/>
</dbReference>
<dbReference type="Pfam" id="PF00107">
    <property type="entry name" value="ADH_zinc_N"/>
    <property type="match status" value="1"/>
</dbReference>
<accession>A0ABQ2R7S3</accession>
<dbReference type="Gene3D" id="3.90.180.10">
    <property type="entry name" value="Medium-chain alcohol dehydrogenases, catalytic domain"/>
    <property type="match status" value="1"/>
</dbReference>
<evidence type="ECO:0000256" key="2">
    <source>
        <dbReference type="ARBA" id="ARBA00022723"/>
    </source>
</evidence>
<dbReference type="InterPro" id="IPR011032">
    <property type="entry name" value="GroES-like_sf"/>
</dbReference>